<evidence type="ECO:0000259" key="2">
    <source>
        <dbReference type="Pfam" id="PF00561"/>
    </source>
</evidence>
<dbReference type="RefSeq" id="WP_377577842.1">
    <property type="nucleotide sequence ID" value="NZ_JBHTKA010000001.1"/>
</dbReference>
<dbReference type="PANTHER" id="PTHR43798:SF31">
    <property type="entry name" value="AB HYDROLASE SUPERFAMILY PROTEIN YCLE"/>
    <property type="match status" value="1"/>
</dbReference>
<dbReference type="EMBL" id="JBHTKA010000001">
    <property type="protein sequence ID" value="MFD0999422.1"/>
    <property type="molecule type" value="Genomic_DNA"/>
</dbReference>
<reference evidence="4" key="1">
    <citation type="journal article" date="2019" name="Int. J. Syst. Evol. Microbiol.">
        <title>The Global Catalogue of Microorganisms (GCM) 10K type strain sequencing project: providing services to taxonomists for standard genome sequencing and annotation.</title>
        <authorList>
            <consortium name="The Broad Institute Genomics Platform"/>
            <consortium name="The Broad Institute Genome Sequencing Center for Infectious Disease"/>
            <person name="Wu L."/>
            <person name="Ma J."/>
        </authorList>
    </citation>
    <scope>NUCLEOTIDE SEQUENCE [LARGE SCALE GENOMIC DNA]</scope>
    <source>
        <strain evidence="4">CCUG 58938</strain>
    </source>
</reference>
<dbReference type="GO" id="GO:0016787">
    <property type="term" value="F:hydrolase activity"/>
    <property type="evidence" value="ECO:0007669"/>
    <property type="project" value="UniProtKB-KW"/>
</dbReference>
<keyword evidence="1 3" id="KW-0378">Hydrolase</keyword>
<evidence type="ECO:0000256" key="1">
    <source>
        <dbReference type="ARBA" id="ARBA00022801"/>
    </source>
</evidence>
<organism evidence="3 4">
    <name type="scientific">Ohtaekwangia kribbensis</name>
    <dbReference type="NCBI Taxonomy" id="688913"/>
    <lineage>
        <taxon>Bacteria</taxon>
        <taxon>Pseudomonadati</taxon>
        <taxon>Bacteroidota</taxon>
        <taxon>Cytophagia</taxon>
        <taxon>Cytophagales</taxon>
        <taxon>Fulvivirgaceae</taxon>
        <taxon>Ohtaekwangia</taxon>
    </lineage>
</organism>
<name>A0ABW3JZL2_9BACT</name>
<protein>
    <submittedName>
        <fullName evidence="3">Alpha/beta fold hydrolase</fullName>
    </submittedName>
</protein>
<dbReference type="PANTHER" id="PTHR43798">
    <property type="entry name" value="MONOACYLGLYCEROL LIPASE"/>
    <property type="match status" value="1"/>
</dbReference>
<comment type="caution">
    <text evidence="3">The sequence shown here is derived from an EMBL/GenBank/DDBJ whole genome shotgun (WGS) entry which is preliminary data.</text>
</comment>
<dbReference type="InterPro" id="IPR029058">
    <property type="entry name" value="AB_hydrolase_fold"/>
</dbReference>
<dbReference type="Pfam" id="PF00561">
    <property type="entry name" value="Abhydrolase_1"/>
    <property type="match status" value="1"/>
</dbReference>
<proteinExistence type="predicted"/>
<evidence type="ECO:0000313" key="4">
    <source>
        <dbReference type="Proteomes" id="UP001597112"/>
    </source>
</evidence>
<feature type="domain" description="AB hydrolase-1" evidence="2">
    <location>
        <begin position="33"/>
        <end position="141"/>
    </location>
</feature>
<dbReference type="InterPro" id="IPR050266">
    <property type="entry name" value="AB_hydrolase_sf"/>
</dbReference>
<evidence type="ECO:0000313" key="3">
    <source>
        <dbReference type="EMBL" id="MFD0999422.1"/>
    </source>
</evidence>
<gene>
    <name evidence="3" type="ORF">ACFQ21_08895</name>
</gene>
<dbReference type="Proteomes" id="UP001597112">
    <property type="component" value="Unassembled WGS sequence"/>
</dbReference>
<dbReference type="Gene3D" id="3.40.50.1820">
    <property type="entry name" value="alpha/beta hydrolase"/>
    <property type="match status" value="1"/>
</dbReference>
<dbReference type="InterPro" id="IPR000073">
    <property type="entry name" value="AB_hydrolase_1"/>
</dbReference>
<sequence length="273" mass="31203">MKKMQPQIKMIQILYKERNIDIEFFYREGTKQTILFVHGLGGAKENYWEACKSNSLADHTLIGFDNPGTGNSTYYDDSPFNVDDLVAITDAFIEALKLHNFILCGTSMGGLTTMLYLNGAGRKKVKAYINIEGNLMPEDCMFSRKVVTYDFETFRSQIFARTIHEMRAKGNAGYHIIANNLQLNTNIKSYFHYSFQTVQYSATGELLKQFLKMDIPRIFIYGSENRSLSYIPQLRSSNVPIQEIPNSNHFVFYDNPKDLYDAISSFIDSANAS</sequence>
<dbReference type="SUPFAM" id="SSF53474">
    <property type="entry name" value="alpha/beta-Hydrolases"/>
    <property type="match status" value="1"/>
</dbReference>
<accession>A0ABW3JZL2</accession>
<keyword evidence="4" id="KW-1185">Reference proteome</keyword>